<comment type="caution">
    <text evidence="1">The sequence shown here is derived from an EMBL/GenBank/DDBJ whole genome shotgun (WGS) entry which is preliminary data.</text>
</comment>
<dbReference type="InterPro" id="IPR050407">
    <property type="entry name" value="Geranylgeranyl_reductase"/>
</dbReference>
<name>A0A444L5K2_METS7</name>
<dbReference type="Pfam" id="PF12831">
    <property type="entry name" value="FAD_oxidored"/>
    <property type="match status" value="1"/>
</dbReference>
<dbReference type="EMBL" id="RXGA01000003">
    <property type="protein sequence ID" value="RWX72852.1"/>
    <property type="molecule type" value="Genomic_DNA"/>
</dbReference>
<protein>
    <recommendedName>
        <fullName evidence="3">NAD(P)/FAD-dependent oxidoreductase</fullName>
    </recommendedName>
</protein>
<reference evidence="1 2" key="1">
    <citation type="submission" date="2018-12" db="EMBL/GenBank/DDBJ databases">
        <title>The complete genome of the methanogenic archaea of the candidate phylum Verstraetearchaeota, obtained from the metagenome of underground thermal water.</title>
        <authorList>
            <person name="Kadnikov V.V."/>
            <person name="Mardanov A.V."/>
            <person name="Beletsky A.V."/>
            <person name="Karnachuk O.V."/>
            <person name="Ravin N.V."/>
        </authorList>
    </citation>
    <scope>NUCLEOTIDE SEQUENCE [LARGE SCALE GENOMIC DNA]</scope>
    <source>
        <strain evidence="1">Ch88</strain>
    </source>
</reference>
<dbReference type="AlphaFoldDB" id="A0A444L5K2"/>
<dbReference type="PANTHER" id="PTHR42685">
    <property type="entry name" value="GERANYLGERANYL DIPHOSPHATE REDUCTASE"/>
    <property type="match status" value="1"/>
</dbReference>
<dbReference type="InterPro" id="IPR036188">
    <property type="entry name" value="FAD/NAD-bd_sf"/>
</dbReference>
<dbReference type="Gene3D" id="3.30.9.10">
    <property type="entry name" value="D-Amino Acid Oxidase, subunit A, domain 2"/>
    <property type="match status" value="1"/>
</dbReference>
<dbReference type="PRINTS" id="PR00420">
    <property type="entry name" value="RNGMNOXGNASE"/>
</dbReference>
<evidence type="ECO:0008006" key="3">
    <source>
        <dbReference type="Google" id="ProtNLM"/>
    </source>
</evidence>
<gene>
    <name evidence="1" type="ORF">Metus_0826</name>
</gene>
<evidence type="ECO:0000313" key="2">
    <source>
        <dbReference type="Proteomes" id="UP000288215"/>
    </source>
</evidence>
<dbReference type="Gene3D" id="3.50.50.60">
    <property type="entry name" value="FAD/NAD(P)-binding domain"/>
    <property type="match status" value="1"/>
</dbReference>
<accession>A0A444L5K2</accession>
<dbReference type="PANTHER" id="PTHR42685:SF18">
    <property type="entry name" value="DIGERANYLGERANYLGLYCEROPHOSPHOLIPID REDUCTASE"/>
    <property type="match status" value="1"/>
</dbReference>
<organism evidence="1 2">
    <name type="scientific">Methanosuratincola subterraneus</name>
    <dbReference type="NCBI Taxonomy" id="2593994"/>
    <lineage>
        <taxon>Archaea</taxon>
        <taxon>Thermoproteota</taxon>
        <taxon>Methanosuratincolia</taxon>
        <taxon>Candidatus Methanomethylicales</taxon>
        <taxon>Candidatus Methanomethylicaceae</taxon>
        <taxon>Candidatus Methanosuratincola (ex Vanwonterghem et al. 2016)</taxon>
    </lineage>
</organism>
<dbReference type="SUPFAM" id="SSF51905">
    <property type="entry name" value="FAD/NAD(P)-binding domain"/>
    <property type="match status" value="1"/>
</dbReference>
<dbReference type="Proteomes" id="UP000288215">
    <property type="component" value="Unassembled WGS sequence"/>
</dbReference>
<evidence type="ECO:0000313" key="1">
    <source>
        <dbReference type="EMBL" id="RWX72852.1"/>
    </source>
</evidence>
<proteinExistence type="predicted"/>
<sequence length="365" mass="38921">MRDLLVVGGGPAGLSAAIEAARLGVEVEVLEEHAEVGIPEHCAGLVSLKGLQEIIGSGAPIIREIRGFRVYSPSGKAYTVKGEEAKAAVIDRPAFERELLRRAEASGVTVTLGERFRGDERFMVLINAEGTAGRVSKRIGLGVPESIPAAQLDLETPDFDDDLVEIYLGSLAPGFFAWAVPRRDGVRVGLAARGVVPLRSLEMLLDKFRPWRRFSGARRSAPIFGKVVIGGPLNVAHRGSAVAIGDAGGFVKPTTGGGVVLGCLTARIAARAACRFLSGGGDLSSFEKAWKSSYGLDFALMRLARSIYNRMDASEVDSALEALYSSGALKGAIQHDMDLQGKALWRLARSRMFLRIVPAAVRAIL</sequence>